<protein>
    <recommendedName>
        <fullName evidence="3">DUF2935 domain-containing protein</fullName>
    </recommendedName>
</protein>
<dbReference type="Proteomes" id="UP001500339">
    <property type="component" value="Unassembled WGS sequence"/>
</dbReference>
<dbReference type="Pfam" id="PF11155">
    <property type="entry name" value="DUF2935"/>
    <property type="match status" value="1"/>
</dbReference>
<reference evidence="1 2" key="1">
    <citation type="journal article" date="2019" name="Int. J. Syst. Evol. Microbiol.">
        <title>The Global Catalogue of Microorganisms (GCM) 10K type strain sequencing project: providing services to taxonomists for standard genome sequencing and annotation.</title>
        <authorList>
            <consortium name="The Broad Institute Genomics Platform"/>
            <consortium name="The Broad Institute Genome Sequencing Center for Infectious Disease"/>
            <person name="Wu L."/>
            <person name="Ma J."/>
        </authorList>
    </citation>
    <scope>NUCLEOTIDE SEQUENCE [LARGE SCALE GENOMIC DNA]</scope>
    <source>
        <strain evidence="1 2">JCM 1405</strain>
    </source>
</reference>
<dbReference type="Gene3D" id="1.20.1260.120">
    <property type="entry name" value="Protein of unknown function DUF2935"/>
    <property type="match status" value="1"/>
</dbReference>
<dbReference type="EMBL" id="BAAACF010000003">
    <property type="protein sequence ID" value="GAA0726982.1"/>
    <property type="molecule type" value="Genomic_DNA"/>
</dbReference>
<comment type="caution">
    <text evidence="1">The sequence shown here is derived from an EMBL/GenBank/DDBJ whole genome shotgun (WGS) entry which is preliminary data.</text>
</comment>
<dbReference type="SUPFAM" id="SSF158430">
    <property type="entry name" value="Bacillus cereus metalloprotein-like"/>
    <property type="match status" value="1"/>
</dbReference>
<accession>A0ABN1J2R0</accession>
<proteinExistence type="predicted"/>
<name>A0ABN1J2R0_9CLOT</name>
<evidence type="ECO:0000313" key="1">
    <source>
        <dbReference type="EMBL" id="GAA0726982.1"/>
    </source>
</evidence>
<sequence>MYCYTLVNNLNCVFNELILWSDISSEHPIFIKTVADLTKKNLSTEIVNELMHINKVFSELKAKAEKLKRGSNPMPYMVMGLRQLINEFCMHDMHFLSLLDKVKEYGKEDKIWQTLLEHITHEQRFMYELMGDLMTQI</sequence>
<keyword evidence="2" id="KW-1185">Reference proteome</keyword>
<dbReference type="RefSeq" id="WP_343770015.1">
    <property type="nucleotide sequence ID" value="NZ_BAAACF010000003.1"/>
</dbReference>
<evidence type="ECO:0000313" key="2">
    <source>
        <dbReference type="Proteomes" id="UP001500339"/>
    </source>
</evidence>
<evidence type="ECO:0008006" key="3">
    <source>
        <dbReference type="Google" id="ProtNLM"/>
    </source>
</evidence>
<gene>
    <name evidence="1" type="ORF">GCM10008905_24080</name>
</gene>
<dbReference type="InterPro" id="IPR021328">
    <property type="entry name" value="CotB-like"/>
</dbReference>
<organism evidence="1 2">
    <name type="scientific">Clostridium malenominatum</name>
    <dbReference type="NCBI Taxonomy" id="1539"/>
    <lineage>
        <taxon>Bacteria</taxon>
        <taxon>Bacillati</taxon>
        <taxon>Bacillota</taxon>
        <taxon>Clostridia</taxon>
        <taxon>Eubacteriales</taxon>
        <taxon>Clostridiaceae</taxon>
        <taxon>Clostridium</taxon>
    </lineage>
</organism>